<protein>
    <submittedName>
        <fullName evidence="10">Caspase domain-containing protein</fullName>
    </submittedName>
</protein>
<dbReference type="Gene3D" id="3.40.50.300">
    <property type="entry name" value="P-loop containing nucleotide triphosphate hydrolases"/>
    <property type="match status" value="3"/>
</dbReference>
<dbReference type="GO" id="GO:0006508">
    <property type="term" value="P:proteolysis"/>
    <property type="evidence" value="ECO:0007669"/>
    <property type="project" value="InterPro"/>
</dbReference>
<proteinExistence type="inferred from homology"/>
<dbReference type="GO" id="GO:0004197">
    <property type="term" value="F:cysteine-type endopeptidase activity"/>
    <property type="evidence" value="ECO:0007669"/>
    <property type="project" value="InterPro"/>
</dbReference>
<keyword evidence="11" id="KW-1185">Reference proteome</keyword>
<dbReference type="Pfam" id="PF13086">
    <property type="entry name" value="AAA_11"/>
    <property type="match status" value="1"/>
</dbReference>
<dbReference type="Gene3D" id="3.40.50.1460">
    <property type="match status" value="1"/>
</dbReference>
<dbReference type="EMBL" id="PTIX01000001">
    <property type="protein sequence ID" value="PPK71298.1"/>
    <property type="molecule type" value="Genomic_DNA"/>
</dbReference>
<evidence type="ECO:0000256" key="3">
    <source>
        <dbReference type="ARBA" id="ARBA00022801"/>
    </source>
</evidence>
<dbReference type="InterPro" id="IPR029030">
    <property type="entry name" value="Caspase-like_dom_sf"/>
</dbReference>
<evidence type="ECO:0000256" key="2">
    <source>
        <dbReference type="ARBA" id="ARBA00022741"/>
    </source>
</evidence>
<evidence type="ECO:0000313" key="10">
    <source>
        <dbReference type="EMBL" id="PPK71298.1"/>
    </source>
</evidence>
<dbReference type="GO" id="GO:0043139">
    <property type="term" value="F:5'-3' DNA helicase activity"/>
    <property type="evidence" value="ECO:0007669"/>
    <property type="project" value="TreeGrafter"/>
</dbReference>
<name>A0A2S6H1C9_9PSEU</name>
<comment type="similarity">
    <text evidence="1">Belongs to the DNA2/NAM7 helicase family.</text>
</comment>
<dbReference type="PANTHER" id="PTHR43788:SF8">
    <property type="entry name" value="DNA-BINDING PROTEIN SMUBP-2"/>
    <property type="match status" value="1"/>
</dbReference>
<dbReference type="SUPFAM" id="SSF52129">
    <property type="entry name" value="Caspase-like"/>
    <property type="match status" value="1"/>
</dbReference>
<sequence>MTERWFPERGASRAVLIGASEYRSTELASIPAVAGNVTAMRKALSAPGAGLFAPEHCLVVGDGAHPATMAGFGTALSRAATEAADVLLVYYSGHGLLDDDGSLHLALSETEQANVGYTGIAISRIKQDLGQARARARVLILDCCFSGRAIAAMSAPDALVAGQLDVTGTYTLTSSSATEPSFAPPDAGLTAFTDALLRAFASPTPLTLDGIHEHVREHLRGLGLPEPHRRATDTANHLVLMGGAVDPTTVADLAPPPPRPKSSRVGPLAQALADANVVHPVTFPTRAARPDTATASRGPEEDRARVVEFWNMVELFSPQSAPKADPRKQVCTVEPGKPLPWEPGHPLARRELGPKQAWRHVVYLGAHPLKSVFDLLHQVFPSDEDSYDQRPAGDGTLAAFTVNAEGRPLLDSQVLSGCAWATSRVVSPGPDEPGWLTGFDVANDEFQGRFEALLGPDDESVQEARENGTLHELTEVLDERALAACFRLANDVVRLGTAVPRGEIRVHSQIVAARNANNTDGADFVNSMISAALTAVADEVRAANVGSGLRDYLRHDAELDVLGRVDVRDRLDAVLEAAAPNRVPLGRWPSDPEHPLALGQQLAVNNALAARGTDRTVLAVNGPPGTGKTTMLRDLIAGLLVERGRALAALVVPGDAFTDDAHVWKVEDYVRRVRGPRPELAGFEVVVASANNGAVENVTDEIPDRGAIDEWWRAPAAAVDYFAGVGSALLAGEPGGDEVDTAWALLAARLGNKANRSRFIDAFWFRTPPRGPATGDRKARHDRSGLMAILKDYEKSTPPSWTGAIVEFNRALAKARALGAERDELHRTLLAKPRAEEHARRCAQEADRAARARDAARARFAEADGHVRGWTGEHATRTRHRTENLRFKPGFWAWLTSFGKATRAWRERDDHLASGISTAERELHAARTTAGRLSHEASTADASAHAAHEEARRADDKLNALVAVLARGHELLGKHFPDPTWFTDRSRRELTALWTDAEWNRARTELFLAALRLHKVFIHHTARQLRQSLRGAMDILSGTAPSNLDEAAARAAWQSLFLVVPVVSTTFSSFARMFSHLGRESLGWLLVDEAGQATPQSVVGALWRARRAVIVGDPLQLEPITTVPLRVEQAIRREVGVDEQWLTRRTSVQRLADRLTPMGTSLPTDDGRIWVGTPLSVHRRCDEPMFGIANEIAYDGFMIHATGARGGAAYAQRFPTLPESKWLDVRAERSAGHWVPEEGAKLDQVLAALDKLGVDMGQVMVIAPFLAVADEVRTRARRFPGLVAGTVHVAQGKQADIVVLVLGSDPRRAGSRRWAASKPNLLNVAASRAKRRLYVIGNRELWTGQRHFDVLDRLLDAASTSDTATRPVTGGDDTVGSRGDR</sequence>
<dbReference type="PANTHER" id="PTHR43788">
    <property type="entry name" value="DNA2/NAM7 HELICASE FAMILY MEMBER"/>
    <property type="match status" value="1"/>
</dbReference>
<dbReference type="GO" id="GO:0005524">
    <property type="term" value="F:ATP binding"/>
    <property type="evidence" value="ECO:0007669"/>
    <property type="project" value="UniProtKB-KW"/>
</dbReference>
<dbReference type="Pfam" id="PF13087">
    <property type="entry name" value="AAA_12"/>
    <property type="match status" value="1"/>
</dbReference>
<dbReference type="InterPro" id="IPR050534">
    <property type="entry name" value="Coronavir_polyprotein_1ab"/>
</dbReference>
<dbReference type="Proteomes" id="UP000239203">
    <property type="component" value="Unassembled WGS sequence"/>
</dbReference>
<dbReference type="InterPro" id="IPR041679">
    <property type="entry name" value="DNA2/NAM7-like_C"/>
</dbReference>
<comment type="caution">
    <text evidence="10">The sequence shown here is derived from an EMBL/GenBank/DDBJ whole genome shotgun (WGS) entry which is preliminary data.</text>
</comment>
<reference evidence="10 11" key="1">
    <citation type="submission" date="2018-02" db="EMBL/GenBank/DDBJ databases">
        <title>Genomic Encyclopedia of Archaeal and Bacterial Type Strains, Phase II (KMG-II): from individual species to whole genera.</title>
        <authorList>
            <person name="Goeker M."/>
        </authorList>
    </citation>
    <scope>NUCLEOTIDE SEQUENCE [LARGE SCALE GENOMIC DNA]</scope>
    <source>
        <strain evidence="10 11">YU 961-1</strain>
    </source>
</reference>
<feature type="region of interest" description="Disordered" evidence="6">
    <location>
        <begin position="923"/>
        <end position="950"/>
    </location>
</feature>
<dbReference type="Pfam" id="PF00656">
    <property type="entry name" value="Peptidase_C14"/>
    <property type="match status" value="1"/>
</dbReference>
<feature type="domain" description="Peptidase C14 caspase" evidence="7">
    <location>
        <begin position="13"/>
        <end position="219"/>
    </location>
</feature>
<evidence type="ECO:0000256" key="5">
    <source>
        <dbReference type="ARBA" id="ARBA00022840"/>
    </source>
</evidence>
<organism evidence="10 11">
    <name type="scientific">Actinokineospora auranticolor</name>
    <dbReference type="NCBI Taxonomy" id="155976"/>
    <lineage>
        <taxon>Bacteria</taxon>
        <taxon>Bacillati</taxon>
        <taxon>Actinomycetota</taxon>
        <taxon>Actinomycetes</taxon>
        <taxon>Pseudonocardiales</taxon>
        <taxon>Pseudonocardiaceae</taxon>
        <taxon>Actinokineospora</taxon>
    </lineage>
</organism>
<evidence type="ECO:0000256" key="6">
    <source>
        <dbReference type="SAM" id="MobiDB-lite"/>
    </source>
</evidence>
<feature type="domain" description="DNA2/NAM7 helicase helicase" evidence="8">
    <location>
        <begin position="1042"/>
        <end position="1121"/>
    </location>
</feature>
<keyword evidence="2" id="KW-0547">Nucleotide-binding</keyword>
<dbReference type="InterPro" id="IPR027417">
    <property type="entry name" value="P-loop_NTPase"/>
</dbReference>
<feature type="region of interest" description="Disordered" evidence="6">
    <location>
        <begin position="1361"/>
        <end position="1381"/>
    </location>
</feature>
<gene>
    <name evidence="10" type="ORF">CLV40_101487</name>
</gene>
<keyword evidence="3" id="KW-0378">Hydrolase</keyword>
<dbReference type="SUPFAM" id="SSF52540">
    <property type="entry name" value="P-loop containing nucleoside triphosphate hydrolases"/>
    <property type="match status" value="1"/>
</dbReference>
<evidence type="ECO:0000259" key="8">
    <source>
        <dbReference type="Pfam" id="PF13086"/>
    </source>
</evidence>
<keyword evidence="4" id="KW-0347">Helicase</keyword>
<evidence type="ECO:0000256" key="4">
    <source>
        <dbReference type="ARBA" id="ARBA00022806"/>
    </source>
</evidence>
<evidence type="ECO:0000259" key="7">
    <source>
        <dbReference type="Pfam" id="PF00656"/>
    </source>
</evidence>
<dbReference type="InterPro" id="IPR041677">
    <property type="entry name" value="DNA2/NAM7_AAA_11"/>
</dbReference>
<dbReference type="NCBIfam" id="NF047832">
    <property type="entry name" value="caspase_w_EACC1"/>
    <property type="match status" value="1"/>
</dbReference>
<keyword evidence="5" id="KW-0067">ATP-binding</keyword>
<accession>A0A2S6H1C9</accession>
<dbReference type="InterPro" id="IPR011600">
    <property type="entry name" value="Pept_C14_caspase"/>
</dbReference>
<dbReference type="RefSeq" id="WP_104476399.1">
    <property type="nucleotide sequence ID" value="NZ_CP154825.1"/>
</dbReference>
<feature type="compositionally biased region" description="Low complexity" evidence="6">
    <location>
        <begin position="936"/>
        <end position="945"/>
    </location>
</feature>
<evidence type="ECO:0000313" key="11">
    <source>
        <dbReference type="Proteomes" id="UP000239203"/>
    </source>
</evidence>
<evidence type="ECO:0000256" key="1">
    <source>
        <dbReference type="ARBA" id="ARBA00007913"/>
    </source>
</evidence>
<feature type="domain" description="DNA2/NAM7 helicase-like C-terminal" evidence="9">
    <location>
        <begin position="1233"/>
        <end position="1339"/>
    </location>
</feature>
<dbReference type="OrthoDB" id="3197455at2"/>
<evidence type="ECO:0000259" key="9">
    <source>
        <dbReference type="Pfam" id="PF13087"/>
    </source>
</evidence>